<gene>
    <name evidence="7" type="ORF">Phou_042790</name>
</gene>
<keyword evidence="2" id="KW-0813">Transport</keyword>
<dbReference type="PANTHER" id="PTHR30290:SF9">
    <property type="entry name" value="OLIGOPEPTIDE-BINDING PROTEIN APPA"/>
    <property type="match status" value="1"/>
</dbReference>
<evidence type="ECO:0000256" key="5">
    <source>
        <dbReference type="SAM" id="SignalP"/>
    </source>
</evidence>
<name>A0A6V8KD79_9ACTN</name>
<evidence type="ECO:0000259" key="6">
    <source>
        <dbReference type="Pfam" id="PF00496"/>
    </source>
</evidence>
<dbReference type="PROSITE" id="PS51257">
    <property type="entry name" value="PROKAR_LIPOPROTEIN"/>
    <property type="match status" value="1"/>
</dbReference>
<dbReference type="SUPFAM" id="SSF53850">
    <property type="entry name" value="Periplasmic binding protein-like II"/>
    <property type="match status" value="1"/>
</dbReference>
<evidence type="ECO:0000313" key="7">
    <source>
        <dbReference type="EMBL" id="GFJ80099.1"/>
    </source>
</evidence>
<reference evidence="7 8" key="1">
    <citation type="submission" date="2020-03" db="EMBL/GenBank/DDBJ databases">
        <title>Whole genome shotgun sequence of Phytohabitans houttuyneae NBRC 108639.</title>
        <authorList>
            <person name="Komaki H."/>
            <person name="Tamura T."/>
        </authorList>
    </citation>
    <scope>NUCLEOTIDE SEQUENCE [LARGE SCALE GENOMIC DNA]</scope>
    <source>
        <strain evidence="7 8">NBRC 108639</strain>
    </source>
</reference>
<dbReference type="Pfam" id="PF00496">
    <property type="entry name" value="SBP_bac_5"/>
    <property type="match status" value="1"/>
</dbReference>
<proteinExistence type="inferred from homology"/>
<organism evidence="7 8">
    <name type="scientific">Phytohabitans houttuyneae</name>
    <dbReference type="NCBI Taxonomy" id="1076126"/>
    <lineage>
        <taxon>Bacteria</taxon>
        <taxon>Bacillati</taxon>
        <taxon>Actinomycetota</taxon>
        <taxon>Actinomycetes</taxon>
        <taxon>Micromonosporales</taxon>
        <taxon>Micromonosporaceae</taxon>
    </lineage>
</organism>
<feature type="compositionally biased region" description="Basic residues" evidence="4">
    <location>
        <begin position="171"/>
        <end position="189"/>
    </location>
</feature>
<dbReference type="InterPro" id="IPR000914">
    <property type="entry name" value="SBP_5_dom"/>
</dbReference>
<comment type="caution">
    <text evidence="7">The sequence shown here is derived from an EMBL/GenBank/DDBJ whole genome shotgun (WGS) entry which is preliminary data.</text>
</comment>
<accession>A0A6V8KD79</accession>
<keyword evidence="3 5" id="KW-0732">Signal</keyword>
<keyword evidence="8" id="KW-1185">Reference proteome</keyword>
<reference evidence="7 8" key="2">
    <citation type="submission" date="2020-03" db="EMBL/GenBank/DDBJ databases">
        <authorList>
            <person name="Ichikawa N."/>
            <person name="Kimura A."/>
            <person name="Kitahashi Y."/>
            <person name="Uohara A."/>
        </authorList>
    </citation>
    <scope>NUCLEOTIDE SEQUENCE [LARGE SCALE GENOMIC DNA]</scope>
    <source>
        <strain evidence="7 8">NBRC 108639</strain>
    </source>
</reference>
<feature type="compositionally biased region" description="Low complexity" evidence="4">
    <location>
        <begin position="150"/>
        <end position="170"/>
    </location>
</feature>
<dbReference type="GO" id="GO:0015833">
    <property type="term" value="P:peptide transport"/>
    <property type="evidence" value="ECO:0007669"/>
    <property type="project" value="TreeGrafter"/>
</dbReference>
<dbReference type="Gene3D" id="3.40.190.10">
    <property type="entry name" value="Periplasmic binding protein-like II"/>
    <property type="match status" value="1"/>
</dbReference>
<dbReference type="PANTHER" id="PTHR30290">
    <property type="entry name" value="PERIPLASMIC BINDING COMPONENT OF ABC TRANSPORTER"/>
    <property type="match status" value="1"/>
</dbReference>
<feature type="domain" description="Solute-binding protein family 5" evidence="6">
    <location>
        <begin position="82"/>
        <end position="139"/>
    </location>
</feature>
<dbReference type="AlphaFoldDB" id="A0A6V8KD79"/>
<evidence type="ECO:0000256" key="3">
    <source>
        <dbReference type="ARBA" id="ARBA00022729"/>
    </source>
</evidence>
<sequence>MRAARPKAAIAVVAAAALAVAGCAESDRDNEGSGQSTKDTLVFGTAGDPKVLDPSLASDGESLRVARQVFETLVRPEEGGTKVTPGLAESWTPDATGTVWTFKLRSGVKFHDGTEFNGEAVCVNFNRWYNATGLMQSADVTAYWQDVMGASPRTKTPTSRRASSSRAPSRTPRRSTSRSRRCPARSRPP</sequence>
<dbReference type="Proteomes" id="UP000482800">
    <property type="component" value="Unassembled WGS sequence"/>
</dbReference>
<feature type="signal peptide" evidence="5">
    <location>
        <begin position="1"/>
        <end position="26"/>
    </location>
</feature>
<dbReference type="EMBL" id="BLPF01000001">
    <property type="protein sequence ID" value="GFJ80099.1"/>
    <property type="molecule type" value="Genomic_DNA"/>
</dbReference>
<evidence type="ECO:0000256" key="1">
    <source>
        <dbReference type="ARBA" id="ARBA00005695"/>
    </source>
</evidence>
<dbReference type="GO" id="GO:1904680">
    <property type="term" value="F:peptide transmembrane transporter activity"/>
    <property type="evidence" value="ECO:0007669"/>
    <property type="project" value="TreeGrafter"/>
</dbReference>
<feature type="chain" id="PRO_5029010381" description="Solute-binding protein family 5 domain-containing protein" evidence="5">
    <location>
        <begin position="27"/>
        <end position="189"/>
    </location>
</feature>
<evidence type="ECO:0000256" key="4">
    <source>
        <dbReference type="SAM" id="MobiDB-lite"/>
    </source>
</evidence>
<evidence type="ECO:0000313" key="8">
    <source>
        <dbReference type="Proteomes" id="UP000482800"/>
    </source>
</evidence>
<protein>
    <recommendedName>
        <fullName evidence="6">Solute-binding protein family 5 domain-containing protein</fullName>
    </recommendedName>
</protein>
<dbReference type="InterPro" id="IPR039424">
    <property type="entry name" value="SBP_5"/>
</dbReference>
<evidence type="ECO:0000256" key="2">
    <source>
        <dbReference type="ARBA" id="ARBA00022448"/>
    </source>
</evidence>
<feature type="region of interest" description="Disordered" evidence="4">
    <location>
        <begin position="150"/>
        <end position="189"/>
    </location>
</feature>
<comment type="similarity">
    <text evidence="1">Belongs to the bacterial solute-binding protein 5 family.</text>
</comment>